<feature type="region of interest" description="Disordered" evidence="1">
    <location>
        <begin position="167"/>
        <end position="190"/>
    </location>
</feature>
<protein>
    <submittedName>
        <fullName evidence="2">Uncharacterized protein</fullName>
    </submittedName>
</protein>
<feature type="compositionally biased region" description="Polar residues" evidence="1">
    <location>
        <begin position="169"/>
        <end position="185"/>
    </location>
</feature>
<evidence type="ECO:0000313" key="2">
    <source>
        <dbReference type="EMBL" id="GKT44537.1"/>
    </source>
</evidence>
<evidence type="ECO:0000256" key="1">
    <source>
        <dbReference type="SAM" id="MobiDB-lite"/>
    </source>
</evidence>
<name>A0AA37L9W0_9PEZI</name>
<dbReference type="GeneID" id="73325520"/>
<keyword evidence="3" id="KW-1185">Reference proteome</keyword>
<gene>
    <name evidence="2" type="ORF">ColSpa_04718</name>
</gene>
<proteinExistence type="predicted"/>
<sequence length="290" mass="33795">MPDAQREEMARKRVDEKIKGLAIKIESQYKRTGVLRKALAGVKCSFCRTQDETGSCDLVSSVSRSHKEWKNSDTYKDGIKSVRKWKQSRNLSTGLQSTRNENEGLEQINDDSNATNIEREEIQNIIKKDHTDVEYAFGEDKNTSYQLERDVNGYVIQWKVLKPQEPELPQQNSTSQPFLGPSQGSEKYLEPVNEDASDYRFKGRFPDQRINLQNLLDKKPQKPRKDVILHRERHTDEQRVRYFHIPYNNMEHAIARYFDEESPNLEEIYQITWYYDLNTGGGNNMAVNGP</sequence>
<organism evidence="2 3">
    <name type="scientific">Colletotrichum spaethianum</name>
    <dbReference type="NCBI Taxonomy" id="700344"/>
    <lineage>
        <taxon>Eukaryota</taxon>
        <taxon>Fungi</taxon>
        <taxon>Dikarya</taxon>
        <taxon>Ascomycota</taxon>
        <taxon>Pezizomycotina</taxon>
        <taxon>Sordariomycetes</taxon>
        <taxon>Hypocreomycetidae</taxon>
        <taxon>Glomerellales</taxon>
        <taxon>Glomerellaceae</taxon>
        <taxon>Colletotrichum</taxon>
        <taxon>Colletotrichum spaethianum species complex</taxon>
    </lineage>
</organism>
<dbReference type="Proteomes" id="UP001055115">
    <property type="component" value="Unassembled WGS sequence"/>
</dbReference>
<dbReference type="EMBL" id="BQXU01000010">
    <property type="protein sequence ID" value="GKT44537.1"/>
    <property type="molecule type" value="Genomic_DNA"/>
</dbReference>
<accession>A0AA37L9W0</accession>
<evidence type="ECO:0000313" key="3">
    <source>
        <dbReference type="Proteomes" id="UP001055115"/>
    </source>
</evidence>
<reference evidence="2 3" key="1">
    <citation type="submission" date="2022-03" db="EMBL/GenBank/DDBJ databases">
        <title>Genome data of Colletotrichum spp.</title>
        <authorList>
            <person name="Utami Y.D."/>
            <person name="Hiruma K."/>
        </authorList>
    </citation>
    <scope>NUCLEOTIDE SEQUENCE [LARGE SCALE GENOMIC DNA]</scope>
    <source>
        <strain evidence="2 3">MAFF 239500</strain>
    </source>
</reference>
<dbReference type="AlphaFoldDB" id="A0AA37L9W0"/>
<comment type="caution">
    <text evidence="2">The sequence shown here is derived from an EMBL/GenBank/DDBJ whole genome shotgun (WGS) entry which is preliminary data.</text>
</comment>
<dbReference type="RefSeq" id="XP_049126887.1">
    <property type="nucleotide sequence ID" value="XM_049270930.1"/>
</dbReference>